<dbReference type="GO" id="GO:0032259">
    <property type="term" value="P:methylation"/>
    <property type="evidence" value="ECO:0007669"/>
    <property type="project" value="UniProtKB-KW"/>
</dbReference>
<proteinExistence type="predicted"/>
<dbReference type="PANTHER" id="PTHR43861">
    <property type="entry name" value="TRANS-ACONITATE 2-METHYLTRANSFERASE-RELATED"/>
    <property type="match status" value="1"/>
</dbReference>
<dbReference type="EMBL" id="JBEXIP010000016">
    <property type="protein sequence ID" value="MET8435215.1"/>
    <property type="molecule type" value="Genomic_DNA"/>
</dbReference>
<protein>
    <submittedName>
        <fullName evidence="1">Class I SAM-dependent methyltransferase</fullName>
        <ecNumber evidence="1">2.1.1.-</ecNumber>
    </submittedName>
</protein>
<gene>
    <name evidence="1" type="ORF">ABZV61_20980</name>
</gene>
<evidence type="ECO:0000313" key="1">
    <source>
        <dbReference type="EMBL" id="MET8435215.1"/>
    </source>
</evidence>
<dbReference type="SUPFAM" id="SSF53335">
    <property type="entry name" value="S-adenosyl-L-methionine-dependent methyltransferases"/>
    <property type="match status" value="1"/>
</dbReference>
<sequence>MRCAACGHVFTDGYFSDEVCAEVFSSTNPNQQPGASFEQNRYVSARIVERVARYVPKGRWLDVGFGNGSLLFTAEEWGFEPEGLDLRPSTAEGMRRLGVEARCADLTTLDEPGRYSVISMADVLEHMPYPGKGLVAAHRLLREDGVIFASMPHYDCAAWRLLDAGNVNPYWGELEHFHNFSRQRLYDFLDEHGFEPLNYSVSTRYRVCMEVIARRV</sequence>
<dbReference type="EC" id="2.1.1.-" evidence="1"/>
<evidence type="ECO:0000313" key="2">
    <source>
        <dbReference type="Proteomes" id="UP001550044"/>
    </source>
</evidence>
<reference evidence="1 2" key="1">
    <citation type="submission" date="2024-06" db="EMBL/GenBank/DDBJ databases">
        <title>The Natural Products Discovery Center: Release of the First 8490 Sequenced Strains for Exploring Actinobacteria Biosynthetic Diversity.</title>
        <authorList>
            <person name="Kalkreuter E."/>
            <person name="Kautsar S.A."/>
            <person name="Yang D."/>
            <person name="Bader C.D."/>
            <person name="Teijaro C.N."/>
            <person name="Fluegel L."/>
            <person name="Davis C.M."/>
            <person name="Simpson J.R."/>
            <person name="Lauterbach L."/>
            <person name="Steele A.D."/>
            <person name="Gui C."/>
            <person name="Meng S."/>
            <person name="Li G."/>
            <person name="Viehrig K."/>
            <person name="Ye F."/>
            <person name="Su P."/>
            <person name="Kiefer A.F."/>
            <person name="Nichols A."/>
            <person name="Cepeda A.J."/>
            <person name="Yan W."/>
            <person name="Fan B."/>
            <person name="Jiang Y."/>
            <person name="Adhikari A."/>
            <person name="Zheng C.-J."/>
            <person name="Schuster L."/>
            <person name="Cowan T.M."/>
            <person name="Smanski M.J."/>
            <person name="Chevrette M.G."/>
            <person name="De Carvalho L.P.S."/>
            <person name="Shen B."/>
        </authorList>
    </citation>
    <scope>NUCLEOTIDE SEQUENCE [LARGE SCALE GENOMIC DNA]</scope>
    <source>
        <strain evidence="1 2">NPDC005137</strain>
    </source>
</reference>
<keyword evidence="2" id="KW-1185">Reference proteome</keyword>
<keyword evidence="1" id="KW-0808">Transferase</keyword>
<dbReference type="Gene3D" id="3.40.50.150">
    <property type="entry name" value="Vaccinia Virus protein VP39"/>
    <property type="match status" value="1"/>
</dbReference>
<dbReference type="Proteomes" id="UP001550044">
    <property type="component" value="Unassembled WGS sequence"/>
</dbReference>
<comment type="caution">
    <text evidence="1">The sequence shown here is derived from an EMBL/GenBank/DDBJ whole genome shotgun (WGS) entry which is preliminary data.</text>
</comment>
<organism evidence="1 2">
    <name type="scientific">Streptomyces sp. 900116325</name>
    <dbReference type="NCBI Taxonomy" id="3154295"/>
    <lineage>
        <taxon>Bacteria</taxon>
        <taxon>Bacillati</taxon>
        <taxon>Actinomycetota</taxon>
        <taxon>Actinomycetes</taxon>
        <taxon>Kitasatosporales</taxon>
        <taxon>Streptomycetaceae</taxon>
        <taxon>Streptomyces</taxon>
    </lineage>
</organism>
<keyword evidence="1" id="KW-0489">Methyltransferase</keyword>
<dbReference type="GO" id="GO:0008168">
    <property type="term" value="F:methyltransferase activity"/>
    <property type="evidence" value="ECO:0007669"/>
    <property type="project" value="UniProtKB-KW"/>
</dbReference>
<dbReference type="RefSeq" id="WP_356498300.1">
    <property type="nucleotide sequence ID" value="NZ_JBEXEF010000061.1"/>
</dbReference>
<dbReference type="InterPro" id="IPR029063">
    <property type="entry name" value="SAM-dependent_MTases_sf"/>
</dbReference>
<dbReference type="Pfam" id="PF13489">
    <property type="entry name" value="Methyltransf_23"/>
    <property type="match status" value="1"/>
</dbReference>
<dbReference type="CDD" id="cd02440">
    <property type="entry name" value="AdoMet_MTases"/>
    <property type="match status" value="1"/>
</dbReference>
<name>A0ABV2UBI9_9ACTN</name>
<accession>A0ABV2UBI9</accession>